<reference evidence="1 2" key="1">
    <citation type="submission" date="2019-01" db="EMBL/GenBank/DDBJ databases">
        <title>Sequencing the genomes of 1000 actinobacteria strains.</title>
        <authorList>
            <person name="Klenk H.-P."/>
        </authorList>
    </citation>
    <scope>NUCLEOTIDE SEQUENCE [LARGE SCALE GENOMIC DNA]</scope>
    <source>
        <strain evidence="1 2">DSM 43925</strain>
    </source>
</reference>
<accession>A0A438MM09</accession>
<dbReference type="RefSeq" id="WP_127939258.1">
    <property type="nucleotide sequence ID" value="NZ_SAUN01000001.1"/>
</dbReference>
<name>A0A438MM09_9ACTN</name>
<evidence type="ECO:0000313" key="2">
    <source>
        <dbReference type="Proteomes" id="UP000284824"/>
    </source>
</evidence>
<sequence length="296" mass="32360">MARKQKRRWRSRSDEGHALRMAIGDLARAAAEPGWSRLVVRRAQVGAYAVTTVTRDGHEIIAEGMDEPFQRLRELSYRADAGTWFTCELAFSAGTRGCTGRVDSSARPFEHVPALAALAELTTFPRAEPPAWLLDALPTAAPIGLPTTYGDCYDRWRDGDQPPPPPITGGLAYHPARTLIARSFAQRERHGGRHRILLSGQADDPQAEFLLVESNQELYGVGRHGGTRGALEGIRSVTLDGTVLRLELTPEAADLLETETTFEVGLDLPSEQISELRTALAAMLKSVAEPPELIGF</sequence>
<evidence type="ECO:0000313" key="1">
    <source>
        <dbReference type="EMBL" id="RVX46798.1"/>
    </source>
</evidence>
<dbReference type="OrthoDB" id="3530575at2"/>
<proteinExistence type="predicted"/>
<organism evidence="1 2">
    <name type="scientific">Nonomuraea polychroma</name>
    <dbReference type="NCBI Taxonomy" id="46176"/>
    <lineage>
        <taxon>Bacteria</taxon>
        <taxon>Bacillati</taxon>
        <taxon>Actinomycetota</taxon>
        <taxon>Actinomycetes</taxon>
        <taxon>Streptosporangiales</taxon>
        <taxon>Streptosporangiaceae</taxon>
        <taxon>Nonomuraea</taxon>
    </lineage>
</organism>
<protein>
    <submittedName>
        <fullName evidence="1">Uncharacterized protein</fullName>
    </submittedName>
</protein>
<dbReference type="EMBL" id="SAUN01000001">
    <property type="protein sequence ID" value="RVX46798.1"/>
    <property type="molecule type" value="Genomic_DNA"/>
</dbReference>
<dbReference type="Proteomes" id="UP000284824">
    <property type="component" value="Unassembled WGS sequence"/>
</dbReference>
<gene>
    <name evidence="1" type="ORF">EDD27_9702</name>
</gene>
<keyword evidence="2" id="KW-1185">Reference proteome</keyword>
<comment type="caution">
    <text evidence="1">The sequence shown here is derived from an EMBL/GenBank/DDBJ whole genome shotgun (WGS) entry which is preliminary data.</text>
</comment>
<dbReference type="AlphaFoldDB" id="A0A438MM09"/>